<gene>
    <name evidence="1" type="ORF">RND71_042254</name>
</gene>
<evidence type="ECO:0000313" key="2">
    <source>
        <dbReference type="Proteomes" id="UP001291623"/>
    </source>
</evidence>
<protein>
    <submittedName>
        <fullName evidence="1">Uncharacterized protein</fullName>
    </submittedName>
</protein>
<dbReference type="AlphaFoldDB" id="A0AAE1QT56"/>
<accession>A0AAE1QT56</accession>
<reference evidence="1" key="1">
    <citation type="submission" date="2023-12" db="EMBL/GenBank/DDBJ databases">
        <title>Genome assembly of Anisodus tanguticus.</title>
        <authorList>
            <person name="Wang Y.-J."/>
        </authorList>
    </citation>
    <scope>NUCLEOTIDE SEQUENCE</scope>
    <source>
        <strain evidence="1">KB-2021</strain>
        <tissue evidence="1">Leaf</tissue>
    </source>
</reference>
<proteinExistence type="predicted"/>
<organism evidence="1 2">
    <name type="scientific">Anisodus tanguticus</name>
    <dbReference type="NCBI Taxonomy" id="243964"/>
    <lineage>
        <taxon>Eukaryota</taxon>
        <taxon>Viridiplantae</taxon>
        <taxon>Streptophyta</taxon>
        <taxon>Embryophyta</taxon>
        <taxon>Tracheophyta</taxon>
        <taxon>Spermatophyta</taxon>
        <taxon>Magnoliopsida</taxon>
        <taxon>eudicotyledons</taxon>
        <taxon>Gunneridae</taxon>
        <taxon>Pentapetalae</taxon>
        <taxon>asterids</taxon>
        <taxon>lamiids</taxon>
        <taxon>Solanales</taxon>
        <taxon>Solanaceae</taxon>
        <taxon>Solanoideae</taxon>
        <taxon>Hyoscyameae</taxon>
        <taxon>Anisodus</taxon>
    </lineage>
</organism>
<dbReference type="EMBL" id="JAVYJV010000024">
    <property type="protein sequence ID" value="KAK4337767.1"/>
    <property type="molecule type" value="Genomic_DNA"/>
</dbReference>
<keyword evidence="2" id="KW-1185">Reference proteome</keyword>
<sequence>MASIIHYIIQILSNSMQWSLQVRVVRMWKIPDNFKPQMPFSIALIYKMQK</sequence>
<dbReference type="Proteomes" id="UP001291623">
    <property type="component" value="Unassembled WGS sequence"/>
</dbReference>
<name>A0AAE1QT56_9SOLA</name>
<comment type="caution">
    <text evidence="1">The sequence shown here is derived from an EMBL/GenBank/DDBJ whole genome shotgun (WGS) entry which is preliminary data.</text>
</comment>
<evidence type="ECO:0000313" key="1">
    <source>
        <dbReference type="EMBL" id="KAK4337767.1"/>
    </source>
</evidence>